<gene>
    <name evidence="2" type="ORF">DFQ00_102464</name>
    <name evidence="3" type="ORF">HUB98_06510</name>
</gene>
<sequence length="229" mass="25272">MLSLIPIMTSNTAPLGVASASSVSSASYSAFYAFVPDNGNWLSSTTTGWIRYQFPTATAINKYSLMHWTAALNGMPKSWTFEGSNDGTNWNILDTRTNQDNWQTKEERVYSFSNVTQYLNYRVNCSLNNGGANLSIGYLAMNYQAPPVSKILLSSFNGVYSLKDSSAYKLNTDSEKNFISYGADSTSSFNGYLTKMKDIKNTSTALGSSKTYEHSIDMSKLRVDKIVLG</sequence>
<organism evidence="2 4">
    <name type="scientific">Paenibacillus barcinonensis</name>
    <dbReference type="NCBI Taxonomy" id="198119"/>
    <lineage>
        <taxon>Bacteria</taxon>
        <taxon>Bacillati</taxon>
        <taxon>Bacillota</taxon>
        <taxon>Bacilli</taxon>
        <taxon>Bacillales</taxon>
        <taxon>Paenibacillaceae</taxon>
        <taxon>Paenibacillus</taxon>
    </lineage>
</organism>
<dbReference type="OrthoDB" id="7182479at2"/>
<protein>
    <submittedName>
        <fullName evidence="3">Discoidin domain-containing protein</fullName>
    </submittedName>
    <submittedName>
        <fullName evidence="2">F5/8 type C domain-containing protein</fullName>
    </submittedName>
</protein>
<dbReference type="RefSeq" id="WP_110895166.1">
    <property type="nucleotide sequence ID" value="NZ_CP054614.1"/>
</dbReference>
<dbReference type="Gene3D" id="2.60.120.260">
    <property type="entry name" value="Galactose-binding domain-like"/>
    <property type="match status" value="1"/>
</dbReference>
<dbReference type="Pfam" id="PF00754">
    <property type="entry name" value="F5_F8_type_C"/>
    <property type="match status" value="1"/>
</dbReference>
<reference evidence="3 5" key="2">
    <citation type="submission" date="2020-06" db="EMBL/GenBank/DDBJ databases">
        <title>Complete genome of Paenibacillus barcinonensis KACC11450.</title>
        <authorList>
            <person name="Kim M."/>
            <person name="Park Y.-J."/>
            <person name="Shin J.-H."/>
        </authorList>
    </citation>
    <scope>NUCLEOTIDE SEQUENCE [LARGE SCALE GENOMIC DNA]</scope>
    <source>
        <strain evidence="3 5">KACC11450</strain>
    </source>
</reference>
<evidence type="ECO:0000313" key="3">
    <source>
        <dbReference type="EMBL" id="QKS56029.1"/>
    </source>
</evidence>
<dbReference type="InterPro" id="IPR000421">
    <property type="entry name" value="FA58C"/>
</dbReference>
<dbReference type="AlphaFoldDB" id="A0A2V4WTI4"/>
<dbReference type="SUPFAM" id="SSF49785">
    <property type="entry name" value="Galactose-binding domain-like"/>
    <property type="match status" value="1"/>
</dbReference>
<dbReference type="Proteomes" id="UP000509327">
    <property type="component" value="Chromosome"/>
</dbReference>
<keyword evidence="5" id="KW-1185">Reference proteome</keyword>
<dbReference type="InterPro" id="IPR008979">
    <property type="entry name" value="Galactose-bd-like_sf"/>
</dbReference>
<dbReference type="EMBL" id="CP054614">
    <property type="protein sequence ID" value="QKS56029.1"/>
    <property type="molecule type" value="Genomic_DNA"/>
</dbReference>
<feature type="domain" description="F5/8 type C" evidence="1">
    <location>
        <begin position="18"/>
        <end position="114"/>
    </location>
</feature>
<proteinExistence type="predicted"/>
<evidence type="ECO:0000259" key="1">
    <source>
        <dbReference type="Pfam" id="PF00754"/>
    </source>
</evidence>
<evidence type="ECO:0000313" key="5">
    <source>
        <dbReference type="Proteomes" id="UP000509327"/>
    </source>
</evidence>
<reference evidence="2 4" key="1">
    <citation type="submission" date="2018-06" db="EMBL/GenBank/DDBJ databases">
        <title>Genomic Encyclopedia of Type Strains, Phase III (KMG-III): the genomes of soil and plant-associated and newly described type strains.</title>
        <authorList>
            <person name="Whitman W."/>
        </authorList>
    </citation>
    <scope>NUCLEOTIDE SEQUENCE [LARGE SCALE GENOMIC DNA]</scope>
    <source>
        <strain evidence="2 4">CECT 7022</strain>
    </source>
</reference>
<dbReference type="Proteomes" id="UP000247790">
    <property type="component" value="Unassembled WGS sequence"/>
</dbReference>
<evidence type="ECO:0000313" key="2">
    <source>
        <dbReference type="EMBL" id="PYE51669.1"/>
    </source>
</evidence>
<name>A0A2V4WTI4_PAEBA</name>
<accession>A0A2V4WTI4</accession>
<evidence type="ECO:0000313" key="4">
    <source>
        <dbReference type="Proteomes" id="UP000247790"/>
    </source>
</evidence>
<dbReference type="EMBL" id="QJSW01000002">
    <property type="protein sequence ID" value="PYE51669.1"/>
    <property type="molecule type" value="Genomic_DNA"/>
</dbReference>